<accession>M1Q6H7</accession>
<proteinExistence type="predicted"/>
<protein>
    <submittedName>
        <fullName evidence="1">Uncharacterized protein</fullName>
    </submittedName>
</protein>
<name>M1Q6H7_METMZ</name>
<evidence type="ECO:0000313" key="1">
    <source>
        <dbReference type="EMBL" id="AGF97915.1"/>
    </source>
</evidence>
<dbReference type="BioCyc" id="MMAZ1236903:G139K-2499-MONOMER"/>
<dbReference type="Proteomes" id="UP000011718">
    <property type="component" value="Chromosome"/>
</dbReference>
<reference evidence="1 2" key="1">
    <citation type="journal article" date="2013" name="Genome Announc.">
        <title>Complete Genome of a Methanosarcina mazei Strain Isolated from Sediment Samples from an Amazonian Flooded Area.</title>
        <authorList>
            <person name="Assis das Gracas D."/>
            <person name="Thiago Juca Ramos R."/>
            <person name="Vieira Araujo A.C."/>
            <person name="Zahlouth R."/>
            <person name="Ribeiro Carneiro A."/>
            <person name="Souza Lopes T."/>
            <person name="Azevedo Barauna R."/>
            <person name="Azevedo V."/>
            <person name="Cruz Schneider M.P."/>
            <person name="Pellizari V.H."/>
            <person name="Silva A."/>
        </authorList>
    </citation>
    <scope>NUCLEOTIDE SEQUENCE [LARGE SCALE GENOMIC DNA]</scope>
    <source>
        <strain evidence="1 2">Tuc01</strain>
    </source>
</reference>
<organism evidence="1 2">
    <name type="scientific">Methanosarcina mazei Tuc01</name>
    <dbReference type="NCBI Taxonomy" id="1236903"/>
    <lineage>
        <taxon>Archaea</taxon>
        <taxon>Methanobacteriati</taxon>
        <taxon>Methanobacteriota</taxon>
        <taxon>Stenosarchaea group</taxon>
        <taxon>Methanomicrobia</taxon>
        <taxon>Methanosarcinales</taxon>
        <taxon>Methanosarcinaceae</taxon>
        <taxon>Methanosarcina</taxon>
    </lineage>
</organism>
<dbReference type="EMBL" id="CP004144">
    <property type="protein sequence ID" value="AGF97915.1"/>
    <property type="molecule type" value="Genomic_DNA"/>
</dbReference>
<sequence>MSAHIFERNWLKGSKPENISRKKASFTPDKYLQTRLADCFSKR</sequence>
<gene>
    <name evidence="1" type="ORF">MmTuc01_2617</name>
</gene>
<dbReference type="KEGG" id="mmaz:MmTuc01_2617"/>
<dbReference type="HOGENOM" id="CLU_3227839_0_0_2"/>
<dbReference type="AlphaFoldDB" id="M1Q6H7"/>
<evidence type="ECO:0000313" key="2">
    <source>
        <dbReference type="Proteomes" id="UP000011718"/>
    </source>
</evidence>